<dbReference type="Proteomes" id="UP000789375">
    <property type="component" value="Unassembled WGS sequence"/>
</dbReference>
<feature type="compositionally biased region" description="Polar residues" evidence="1">
    <location>
        <begin position="102"/>
        <end position="116"/>
    </location>
</feature>
<proteinExistence type="predicted"/>
<keyword evidence="3" id="KW-1185">Reference proteome</keyword>
<evidence type="ECO:0000256" key="1">
    <source>
        <dbReference type="SAM" id="MobiDB-lite"/>
    </source>
</evidence>
<accession>A0A9N8WQ87</accession>
<organism evidence="2 3">
    <name type="scientific">Funneliformis mosseae</name>
    <name type="common">Endomycorrhizal fungus</name>
    <name type="synonym">Glomus mosseae</name>
    <dbReference type="NCBI Taxonomy" id="27381"/>
    <lineage>
        <taxon>Eukaryota</taxon>
        <taxon>Fungi</taxon>
        <taxon>Fungi incertae sedis</taxon>
        <taxon>Mucoromycota</taxon>
        <taxon>Glomeromycotina</taxon>
        <taxon>Glomeromycetes</taxon>
        <taxon>Glomerales</taxon>
        <taxon>Glomeraceae</taxon>
        <taxon>Funneliformis</taxon>
    </lineage>
</organism>
<evidence type="ECO:0000313" key="2">
    <source>
        <dbReference type="EMBL" id="CAG8492967.1"/>
    </source>
</evidence>
<evidence type="ECO:0000313" key="3">
    <source>
        <dbReference type="Proteomes" id="UP000789375"/>
    </source>
</evidence>
<name>A0A9N8WQ87_FUNMO</name>
<reference evidence="2" key="1">
    <citation type="submission" date="2021-06" db="EMBL/GenBank/DDBJ databases">
        <authorList>
            <person name="Kallberg Y."/>
            <person name="Tangrot J."/>
            <person name="Rosling A."/>
        </authorList>
    </citation>
    <scope>NUCLEOTIDE SEQUENCE</scope>
    <source>
        <strain evidence="2">87-6 pot B 2015</strain>
    </source>
</reference>
<comment type="caution">
    <text evidence="2">The sequence shown here is derived from an EMBL/GenBank/DDBJ whole genome shotgun (WGS) entry which is preliminary data.</text>
</comment>
<dbReference type="EMBL" id="CAJVPP010000552">
    <property type="protein sequence ID" value="CAG8492967.1"/>
    <property type="molecule type" value="Genomic_DNA"/>
</dbReference>
<gene>
    <name evidence="2" type="ORF">FMOSSE_LOCUS3633</name>
</gene>
<protein>
    <submittedName>
        <fullName evidence="2">172_t:CDS:1</fullName>
    </submittedName>
</protein>
<feature type="region of interest" description="Disordered" evidence="1">
    <location>
        <begin position="97"/>
        <end position="120"/>
    </location>
</feature>
<dbReference type="AlphaFoldDB" id="A0A9N8WQ87"/>
<sequence>MSVYTMTSEEKRLSPNEELKDIPYSRVSETIIKPTEEREEGFFDETSLSPTEFNASLLSTIKKSESTLNNNTAGKLNEKYATMQHKMTQMAREIAYPKTRSTRNSKVSSRSKIGTTRQDEQSEIANPFLVDQSSMNLTVGNLMNRWSDSNMEKKNLSKDSEVDLPLDEIGSSIILARPRATFMDEQHVIKRKHDSLDCKSSEPFTSNMTQINLSSFKSTTPNFRCGQESSSNLQVIPFKRTWANSAPRPNPNNCNESVFSTPVHSPQASSLPCTMRKRARRIASFLPYVSLDNEDEFVLLEHHSSPSPSPSLILNKELLKDVDGYNNNSFDDDGYYQTSPKTTSDTNIYKRQLSQQHLSYDDAARSPIFTETTIEPLDELDDY</sequence>